<dbReference type="Gene3D" id="3.40.50.10090">
    <property type="match status" value="2"/>
</dbReference>
<dbReference type="Pfam" id="PF02602">
    <property type="entry name" value="HEM4"/>
    <property type="match status" value="1"/>
</dbReference>
<comment type="similarity">
    <text evidence="2 7">Belongs to the uroporphyrinogen-III synthase family.</text>
</comment>
<dbReference type="Proteomes" id="UP001642484">
    <property type="component" value="Unassembled WGS sequence"/>
</dbReference>
<comment type="function">
    <text evidence="7">Catalyzes cyclization of the linear tetrapyrrole, hydroxymethylbilane, to the macrocyclic uroporphyrinogen III.</text>
</comment>
<feature type="signal peptide" evidence="8">
    <location>
        <begin position="1"/>
        <end position="27"/>
    </location>
</feature>
<evidence type="ECO:0000256" key="6">
    <source>
        <dbReference type="ARBA" id="ARBA00048617"/>
    </source>
</evidence>
<comment type="catalytic activity">
    <reaction evidence="6 7">
        <text>hydroxymethylbilane = uroporphyrinogen III + H2O</text>
        <dbReference type="Rhea" id="RHEA:18965"/>
        <dbReference type="ChEBI" id="CHEBI:15377"/>
        <dbReference type="ChEBI" id="CHEBI:57308"/>
        <dbReference type="ChEBI" id="CHEBI:57845"/>
        <dbReference type="EC" id="4.2.1.75"/>
    </reaction>
</comment>
<dbReference type="EMBL" id="CAXAMN010010001">
    <property type="protein sequence ID" value="CAK9030426.1"/>
    <property type="molecule type" value="Genomic_DNA"/>
</dbReference>
<keyword evidence="5 7" id="KW-0627">Porphyrin biosynthesis</keyword>
<reference evidence="10 11" key="1">
    <citation type="submission" date="2024-02" db="EMBL/GenBank/DDBJ databases">
        <authorList>
            <person name="Chen Y."/>
            <person name="Shah S."/>
            <person name="Dougan E. K."/>
            <person name="Thang M."/>
            <person name="Chan C."/>
        </authorList>
    </citation>
    <scope>NUCLEOTIDE SEQUENCE [LARGE SCALE GENOMIC DNA]</scope>
</reference>
<organism evidence="10 11">
    <name type="scientific">Durusdinium trenchii</name>
    <dbReference type="NCBI Taxonomy" id="1381693"/>
    <lineage>
        <taxon>Eukaryota</taxon>
        <taxon>Sar</taxon>
        <taxon>Alveolata</taxon>
        <taxon>Dinophyceae</taxon>
        <taxon>Suessiales</taxon>
        <taxon>Symbiodiniaceae</taxon>
        <taxon>Durusdinium</taxon>
    </lineage>
</organism>
<evidence type="ECO:0000256" key="2">
    <source>
        <dbReference type="ARBA" id="ARBA00008133"/>
    </source>
</evidence>
<gene>
    <name evidence="10" type="ORF">CCMP2556_LOCUS17872</name>
</gene>
<keyword evidence="8" id="KW-0732">Signal</keyword>
<evidence type="ECO:0000256" key="4">
    <source>
        <dbReference type="ARBA" id="ARBA00023239"/>
    </source>
</evidence>
<dbReference type="InterPro" id="IPR003754">
    <property type="entry name" value="4pyrrol_synth_uPrphyn_synth"/>
</dbReference>
<dbReference type="SUPFAM" id="SSF69618">
    <property type="entry name" value="HemD-like"/>
    <property type="match status" value="1"/>
</dbReference>
<evidence type="ECO:0000256" key="1">
    <source>
        <dbReference type="ARBA" id="ARBA00004772"/>
    </source>
</evidence>
<dbReference type="InterPro" id="IPR036108">
    <property type="entry name" value="4pyrrol_syn_uPrphyn_synt_sf"/>
</dbReference>
<evidence type="ECO:0000259" key="9">
    <source>
        <dbReference type="Pfam" id="PF02602"/>
    </source>
</evidence>
<proteinExistence type="inferred from homology"/>
<feature type="domain" description="Tetrapyrrole biosynthesis uroporphyrinogen III synthase" evidence="9">
    <location>
        <begin position="60"/>
        <end position="267"/>
    </location>
</feature>
<evidence type="ECO:0000313" key="11">
    <source>
        <dbReference type="Proteomes" id="UP001642484"/>
    </source>
</evidence>
<name>A0ABP0KV16_9DINO</name>
<comment type="pathway">
    <text evidence="1 7">Porphyrin-containing compound metabolism; protoporphyrin-IX biosynthesis; coproporphyrinogen-III from 5-aminolevulinate: step 3/4.</text>
</comment>
<evidence type="ECO:0000313" key="10">
    <source>
        <dbReference type="EMBL" id="CAK9030426.1"/>
    </source>
</evidence>
<sequence length="282" mass="29819">MMGHPCRAGRWMPLLGILLCILGSRTGRPRYTALVSVALTRQAGENVKLQKALEQALAEAQLKAQLVEVPCIEHAAGPDLQELEALLSSKTEVEEVVLLTSPEAARVFGEAWRAARSPTCRVASVGKGTSVAAAAFGLEVIFEPSKANAETLAVELPSALGPKLWYAASAIAPGTLQEGLEQRGFQVTRLNTYTTQPLLRPTPEALALMEETSIATFGSPSAVRAWSKVTPHRPLCACIGGTSQAAAEAEGFTHIFAPERPGISGWAEVTVTAVKSLGGERV</sequence>
<keyword evidence="11" id="KW-1185">Reference proteome</keyword>
<evidence type="ECO:0000256" key="5">
    <source>
        <dbReference type="ARBA" id="ARBA00023244"/>
    </source>
</evidence>
<evidence type="ECO:0000256" key="3">
    <source>
        <dbReference type="ARBA" id="ARBA00013109"/>
    </source>
</evidence>
<accession>A0ABP0KV16</accession>
<feature type="chain" id="PRO_5047082420" description="Uroporphyrinogen-III synthase" evidence="8">
    <location>
        <begin position="28"/>
        <end position="282"/>
    </location>
</feature>
<dbReference type="PANTHER" id="PTHR38042">
    <property type="entry name" value="UROPORPHYRINOGEN-III SYNTHASE, CHLOROPLASTIC"/>
    <property type="match status" value="1"/>
</dbReference>
<dbReference type="EC" id="4.2.1.75" evidence="3 7"/>
<evidence type="ECO:0000256" key="8">
    <source>
        <dbReference type="SAM" id="SignalP"/>
    </source>
</evidence>
<dbReference type="InterPro" id="IPR039793">
    <property type="entry name" value="UROS/Hem4"/>
</dbReference>
<dbReference type="PANTHER" id="PTHR38042:SF1">
    <property type="entry name" value="UROPORPHYRINOGEN-III SYNTHASE, CHLOROPLASTIC"/>
    <property type="match status" value="1"/>
</dbReference>
<dbReference type="CDD" id="cd06578">
    <property type="entry name" value="HemD"/>
    <property type="match status" value="1"/>
</dbReference>
<protein>
    <recommendedName>
        <fullName evidence="3 7">Uroporphyrinogen-III synthase</fullName>
        <ecNumber evidence="3 7">4.2.1.75</ecNumber>
    </recommendedName>
</protein>
<keyword evidence="4 7" id="KW-0456">Lyase</keyword>
<evidence type="ECO:0000256" key="7">
    <source>
        <dbReference type="RuleBase" id="RU366031"/>
    </source>
</evidence>
<comment type="caution">
    <text evidence="10">The sequence shown here is derived from an EMBL/GenBank/DDBJ whole genome shotgun (WGS) entry which is preliminary data.</text>
</comment>